<reference evidence="3 4" key="1">
    <citation type="journal article" date="2017" name="Antonie Van Leeuwenhoek">
        <title>Rhizobium rhizosphaerae sp. nov., a novel species isolated from rice rhizosphere.</title>
        <authorList>
            <person name="Zhao J.J."/>
            <person name="Zhang J."/>
            <person name="Zhang R.J."/>
            <person name="Zhang C.W."/>
            <person name="Yin H.Q."/>
            <person name="Zhang X.X."/>
        </authorList>
    </citation>
    <scope>NUCLEOTIDE SEQUENCE [LARGE SCALE GENOMIC DNA]</scope>
    <source>
        <strain evidence="3 4">BSs20135</strain>
    </source>
</reference>
<protein>
    <recommendedName>
        <fullName evidence="2">Heparan-alpha-glucosaminide N-acetyltransferase catalytic domain-containing protein</fullName>
    </recommendedName>
</protein>
<feature type="transmembrane region" description="Helical" evidence="1">
    <location>
        <begin position="136"/>
        <end position="156"/>
    </location>
</feature>
<evidence type="ECO:0000259" key="2">
    <source>
        <dbReference type="Pfam" id="PF07786"/>
    </source>
</evidence>
<feature type="transmembrane region" description="Helical" evidence="1">
    <location>
        <begin position="21"/>
        <end position="41"/>
    </location>
</feature>
<keyword evidence="1" id="KW-1133">Transmembrane helix</keyword>
<evidence type="ECO:0000313" key="4">
    <source>
        <dbReference type="Proteomes" id="UP000006327"/>
    </source>
</evidence>
<accession>K6YGR4</accession>
<proteinExistence type="predicted"/>
<name>K6YGR4_9ALTE</name>
<keyword evidence="4" id="KW-1185">Reference proteome</keyword>
<dbReference type="Proteomes" id="UP000006327">
    <property type="component" value="Unassembled WGS sequence"/>
</dbReference>
<evidence type="ECO:0000256" key="1">
    <source>
        <dbReference type="SAM" id="Phobius"/>
    </source>
</evidence>
<organism evidence="3 4">
    <name type="scientific">Paraglaciecola arctica BSs20135</name>
    <dbReference type="NCBI Taxonomy" id="493475"/>
    <lineage>
        <taxon>Bacteria</taxon>
        <taxon>Pseudomonadati</taxon>
        <taxon>Pseudomonadota</taxon>
        <taxon>Gammaproteobacteria</taxon>
        <taxon>Alteromonadales</taxon>
        <taxon>Alteromonadaceae</taxon>
        <taxon>Paraglaciecola</taxon>
    </lineage>
</organism>
<dbReference type="STRING" id="493475.GARC_0355"/>
<dbReference type="eggNOG" id="COG3503">
    <property type="taxonomic scope" value="Bacteria"/>
</dbReference>
<sequence>MGKISNNNVSRNYEIDLLRGIAIVLMIIFHFSYDLTMFGWAFFNTGEDIEWRIFRTIIVSGFLLAVGMSSYLAYQKSINQKKLAKTVGKLFCVSLLITIGSLFMDPNTWVYFGIIHFITVALPISVLFVRIPNIALIVGSGCILGYWLGILNFDFIWDWSVLHLGIPSQTVDLVSLFPWIGVVLIGVFVMHNEIFNIKFKPRVISNKLVFLGQHSLLIYLIHQPILYGLFGLVDVILGR</sequence>
<feature type="transmembrane region" description="Helical" evidence="1">
    <location>
        <begin position="176"/>
        <end position="195"/>
    </location>
</feature>
<dbReference type="AlphaFoldDB" id="K6YGR4"/>
<dbReference type="Pfam" id="PF07786">
    <property type="entry name" value="HGSNAT_cat"/>
    <property type="match status" value="1"/>
</dbReference>
<dbReference type="RefSeq" id="WP_007616100.1">
    <property type="nucleotide sequence ID" value="NZ_BAEO01000006.1"/>
</dbReference>
<feature type="transmembrane region" description="Helical" evidence="1">
    <location>
        <begin position="216"/>
        <end position="237"/>
    </location>
</feature>
<evidence type="ECO:0000313" key="3">
    <source>
        <dbReference type="EMBL" id="GAC17337.1"/>
    </source>
</evidence>
<dbReference type="InterPro" id="IPR012429">
    <property type="entry name" value="HGSNAT_cat"/>
</dbReference>
<dbReference type="OrthoDB" id="9807591at2"/>
<feature type="domain" description="Heparan-alpha-glucosaminide N-acetyltransferase catalytic" evidence="2">
    <location>
        <begin position="11"/>
        <end position="224"/>
    </location>
</feature>
<comment type="caution">
    <text evidence="3">The sequence shown here is derived from an EMBL/GenBank/DDBJ whole genome shotgun (WGS) entry which is preliminary data.</text>
</comment>
<gene>
    <name evidence="3" type="ORF">GARC_0355</name>
</gene>
<keyword evidence="1" id="KW-0472">Membrane</keyword>
<dbReference type="EMBL" id="BAEO01000006">
    <property type="protein sequence ID" value="GAC17337.1"/>
    <property type="molecule type" value="Genomic_DNA"/>
</dbReference>
<feature type="transmembrane region" description="Helical" evidence="1">
    <location>
        <begin position="53"/>
        <end position="74"/>
    </location>
</feature>
<feature type="transmembrane region" description="Helical" evidence="1">
    <location>
        <begin position="86"/>
        <end position="103"/>
    </location>
</feature>
<feature type="transmembrane region" description="Helical" evidence="1">
    <location>
        <begin position="109"/>
        <end position="129"/>
    </location>
</feature>
<keyword evidence="1" id="KW-0812">Transmembrane</keyword>